<keyword evidence="2" id="KW-1185">Reference proteome</keyword>
<dbReference type="Proteomes" id="UP001291309">
    <property type="component" value="Unassembled WGS sequence"/>
</dbReference>
<protein>
    <recommendedName>
        <fullName evidence="3">MlpA protein</fullName>
    </recommendedName>
</protein>
<dbReference type="EMBL" id="JAXIVS010000015">
    <property type="protein sequence ID" value="MDY7231567.1"/>
    <property type="molecule type" value="Genomic_DNA"/>
</dbReference>
<name>A0ABU5HFI2_9BACT</name>
<comment type="caution">
    <text evidence="1">The sequence shown here is derived from an EMBL/GenBank/DDBJ whole genome shotgun (WGS) entry which is preliminary data.</text>
</comment>
<dbReference type="PROSITE" id="PS51257">
    <property type="entry name" value="PROKAR_LIPOPROTEIN"/>
    <property type="match status" value="1"/>
</dbReference>
<evidence type="ECO:0000313" key="1">
    <source>
        <dbReference type="EMBL" id="MDY7231567.1"/>
    </source>
</evidence>
<sequence length="251" mass="26894">MKRNLMELGMGVVAVALMSSGCNTQDPERQCSVARASSDGSLGSFAATYTLKEGQDPEAVCAQLESGAVGLQKYFNRDPNAPDSVAIRTERMNELLELYSSRQDPDSSHEPYALGSLASELPGADNFCTVPELAPARLEVPASGADPAQSFAYEWSNLRIYNTPEIPGTQFVADLRYTENGCTAEYQVKGIWPVVGCATGSRPNDDLCDPYPNPEQGRLRGSGINPLFPVKCDPVALICVLTGDVPSPSKP</sequence>
<organism evidence="1 2">
    <name type="scientific">Hyalangium rubrum</name>
    <dbReference type="NCBI Taxonomy" id="3103134"/>
    <lineage>
        <taxon>Bacteria</taxon>
        <taxon>Pseudomonadati</taxon>
        <taxon>Myxococcota</taxon>
        <taxon>Myxococcia</taxon>
        <taxon>Myxococcales</taxon>
        <taxon>Cystobacterineae</taxon>
        <taxon>Archangiaceae</taxon>
        <taxon>Hyalangium</taxon>
    </lineage>
</organism>
<gene>
    <name evidence="1" type="ORF">SYV04_34575</name>
</gene>
<reference evidence="1 2" key="1">
    <citation type="submission" date="2023-12" db="EMBL/GenBank/DDBJ databases">
        <title>the genome sequence of Hyalangium sp. s54d21.</title>
        <authorList>
            <person name="Zhang X."/>
        </authorList>
    </citation>
    <scope>NUCLEOTIDE SEQUENCE [LARGE SCALE GENOMIC DNA]</scope>
    <source>
        <strain evidence="2">s54d21</strain>
    </source>
</reference>
<evidence type="ECO:0008006" key="3">
    <source>
        <dbReference type="Google" id="ProtNLM"/>
    </source>
</evidence>
<accession>A0ABU5HFI2</accession>
<evidence type="ECO:0000313" key="2">
    <source>
        <dbReference type="Proteomes" id="UP001291309"/>
    </source>
</evidence>
<dbReference type="RefSeq" id="WP_321550278.1">
    <property type="nucleotide sequence ID" value="NZ_JAXIVS010000015.1"/>
</dbReference>
<proteinExistence type="predicted"/>